<dbReference type="STRING" id="1095629.A0A0C9WNG2"/>
<accession>A0A0C9WNG2</accession>
<dbReference type="AlphaFoldDB" id="A0A0C9WNG2"/>
<evidence type="ECO:0000313" key="2">
    <source>
        <dbReference type="EMBL" id="KIJ99074.1"/>
    </source>
</evidence>
<feature type="region of interest" description="Disordered" evidence="1">
    <location>
        <begin position="177"/>
        <end position="198"/>
    </location>
</feature>
<dbReference type="Proteomes" id="UP000054477">
    <property type="component" value="Unassembled WGS sequence"/>
</dbReference>
<evidence type="ECO:0000313" key="3">
    <source>
        <dbReference type="Proteomes" id="UP000054477"/>
    </source>
</evidence>
<keyword evidence="3" id="KW-1185">Reference proteome</keyword>
<protein>
    <submittedName>
        <fullName evidence="2">Uncharacterized protein</fullName>
    </submittedName>
</protein>
<feature type="compositionally biased region" description="Pro residues" evidence="1">
    <location>
        <begin position="442"/>
        <end position="451"/>
    </location>
</feature>
<feature type="compositionally biased region" description="Low complexity" evidence="1">
    <location>
        <begin position="412"/>
        <end position="432"/>
    </location>
</feature>
<proteinExistence type="predicted"/>
<sequence length="609" mass="67268">MATYLTPSNPDPLPIKSSKPVVPLWQTEDEAYEQRLRSNKRNRAEGGIGYDVFKRISIGASRSRSEGRIVVQRDPHFPKAYLEPGLKLRVLRDLGDSGTDDDEPRYRPRAKITSRKTTTLQTGLKKSAARKIEIKPATSSSEEDSDVGDSSAQSESESRVDGEVEALEIGHLGLGAGYNDVDMDRQRQNPLPSTDLLYDTPPRITIPLPQLGLQSPPESLIVAIEALSLSCGSWTIKLLIPEVPKDDNDPSPARLPHDHASAPRQPSQTNTIPATQCLVSPDYTPPIRPRDSLFPYVTLSPPYSAPPVQLATPASPTPQAPHTSRDGAKAKQPASIQSRKPTEHKSAQGEATRVWQLQHTQGARGLNADESDVDAPRNTKTKQEKNQATRPSNIPHQNPFSAEKHPPHLDGTTPSSSRARSTTVISVTTATTEKNVDAPYPSRYPTPPPQDNPLGAAAQPPYFPAESDHGGPSVYFSCRPGGPSLLDLLDTLPLEPFGVLDWAVLDREDEIFESDDVKDEYKVMHALWARWVVLNRNKFVANYHKGTIAFVDSYWKLIHRAAGWDALRYWLLVRNTCSSLLKKIFLSGHEVAEVLQHYEGLTGMATWYD</sequence>
<feature type="region of interest" description="Disordered" evidence="1">
    <location>
        <begin position="1"/>
        <end position="20"/>
    </location>
</feature>
<dbReference type="HOGENOM" id="CLU_446223_0_0_1"/>
<name>A0A0C9WNG2_9AGAR</name>
<gene>
    <name evidence="2" type="ORF">K443DRAFT_133190</name>
</gene>
<feature type="compositionally biased region" description="Polar residues" evidence="1">
    <location>
        <begin position="264"/>
        <end position="278"/>
    </location>
</feature>
<feature type="region of interest" description="Disordered" evidence="1">
    <location>
        <begin position="245"/>
        <end position="284"/>
    </location>
</feature>
<reference evidence="3" key="2">
    <citation type="submission" date="2015-01" db="EMBL/GenBank/DDBJ databases">
        <title>Evolutionary Origins and Diversification of the Mycorrhizal Mutualists.</title>
        <authorList>
            <consortium name="DOE Joint Genome Institute"/>
            <consortium name="Mycorrhizal Genomics Consortium"/>
            <person name="Kohler A."/>
            <person name="Kuo A."/>
            <person name="Nagy L.G."/>
            <person name="Floudas D."/>
            <person name="Copeland A."/>
            <person name="Barry K.W."/>
            <person name="Cichocki N."/>
            <person name="Veneault-Fourrey C."/>
            <person name="LaButti K."/>
            <person name="Lindquist E.A."/>
            <person name="Lipzen A."/>
            <person name="Lundell T."/>
            <person name="Morin E."/>
            <person name="Murat C."/>
            <person name="Riley R."/>
            <person name="Ohm R."/>
            <person name="Sun H."/>
            <person name="Tunlid A."/>
            <person name="Henrissat B."/>
            <person name="Grigoriev I.V."/>
            <person name="Hibbett D.S."/>
            <person name="Martin F."/>
        </authorList>
    </citation>
    <scope>NUCLEOTIDE SEQUENCE [LARGE SCALE GENOMIC DNA]</scope>
    <source>
        <strain evidence="3">LaAM-08-1</strain>
    </source>
</reference>
<evidence type="ECO:0000256" key="1">
    <source>
        <dbReference type="SAM" id="MobiDB-lite"/>
    </source>
</evidence>
<feature type="region of interest" description="Disordered" evidence="1">
    <location>
        <begin position="307"/>
        <end position="464"/>
    </location>
</feature>
<feature type="compositionally biased region" description="Polar residues" evidence="1">
    <location>
        <begin position="115"/>
        <end position="124"/>
    </location>
</feature>
<reference evidence="2 3" key="1">
    <citation type="submission" date="2014-04" db="EMBL/GenBank/DDBJ databases">
        <authorList>
            <consortium name="DOE Joint Genome Institute"/>
            <person name="Kuo A."/>
            <person name="Kohler A."/>
            <person name="Nagy L.G."/>
            <person name="Floudas D."/>
            <person name="Copeland A."/>
            <person name="Barry K.W."/>
            <person name="Cichocki N."/>
            <person name="Veneault-Fourrey C."/>
            <person name="LaButti K."/>
            <person name="Lindquist E.A."/>
            <person name="Lipzen A."/>
            <person name="Lundell T."/>
            <person name="Morin E."/>
            <person name="Murat C."/>
            <person name="Sun H."/>
            <person name="Tunlid A."/>
            <person name="Henrissat B."/>
            <person name="Grigoriev I.V."/>
            <person name="Hibbett D.S."/>
            <person name="Martin F."/>
            <person name="Nordberg H.P."/>
            <person name="Cantor M.N."/>
            <person name="Hua S.X."/>
        </authorList>
    </citation>
    <scope>NUCLEOTIDE SEQUENCE [LARGE SCALE GENOMIC DNA]</scope>
    <source>
        <strain evidence="2 3">LaAM-08-1</strain>
    </source>
</reference>
<dbReference type="OrthoDB" id="3249923at2759"/>
<dbReference type="EMBL" id="KN838654">
    <property type="protein sequence ID" value="KIJ99074.1"/>
    <property type="molecule type" value="Genomic_DNA"/>
</dbReference>
<organism evidence="2 3">
    <name type="scientific">Laccaria amethystina LaAM-08-1</name>
    <dbReference type="NCBI Taxonomy" id="1095629"/>
    <lineage>
        <taxon>Eukaryota</taxon>
        <taxon>Fungi</taxon>
        <taxon>Dikarya</taxon>
        <taxon>Basidiomycota</taxon>
        <taxon>Agaricomycotina</taxon>
        <taxon>Agaricomycetes</taxon>
        <taxon>Agaricomycetidae</taxon>
        <taxon>Agaricales</taxon>
        <taxon>Agaricineae</taxon>
        <taxon>Hydnangiaceae</taxon>
        <taxon>Laccaria</taxon>
    </lineage>
</organism>
<feature type="compositionally biased region" description="Basic and acidic residues" evidence="1">
    <location>
        <begin position="374"/>
        <end position="387"/>
    </location>
</feature>
<feature type="region of interest" description="Disordered" evidence="1">
    <location>
        <begin position="93"/>
        <end position="161"/>
    </location>
</feature>
<feature type="compositionally biased region" description="Polar residues" evidence="1">
    <location>
        <begin position="388"/>
        <end position="400"/>
    </location>
</feature>